<keyword evidence="9 13" id="KW-0520">NAD</keyword>
<dbReference type="Gene3D" id="2.40.50.140">
    <property type="entry name" value="Nucleic acid-binding proteins"/>
    <property type="match status" value="1"/>
</dbReference>
<dbReference type="InterPro" id="IPR036420">
    <property type="entry name" value="BRCT_dom_sf"/>
</dbReference>
<dbReference type="Pfam" id="PF03120">
    <property type="entry name" value="OB_DNA_ligase"/>
    <property type="match status" value="1"/>
</dbReference>
<dbReference type="InterPro" id="IPR013840">
    <property type="entry name" value="DNAligase_N"/>
</dbReference>
<dbReference type="InterPro" id="IPR012340">
    <property type="entry name" value="NA-bd_OB-fold"/>
</dbReference>
<dbReference type="EC" id="6.5.1.2" evidence="1 13"/>
<evidence type="ECO:0000256" key="12">
    <source>
        <dbReference type="ARBA" id="ARBA00060881"/>
    </source>
</evidence>
<feature type="binding site" evidence="13">
    <location>
        <position position="455"/>
    </location>
    <ligand>
        <name>Zn(2+)</name>
        <dbReference type="ChEBI" id="CHEBI:29105"/>
    </ligand>
</feature>
<feature type="binding site" evidence="13">
    <location>
        <begin position="102"/>
        <end position="103"/>
    </location>
    <ligand>
        <name>NAD(+)</name>
        <dbReference type="ChEBI" id="CHEBI:57540"/>
    </ligand>
</feature>
<evidence type="ECO:0000256" key="1">
    <source>
        <dbReference type="ARBA" id="ARBA00012722"/>
    </source>
</evidence>
<sequence length="697" mass="74548">MSEETPPPEAAGRRNGADDGVDVPAPERVEELRRTLTRWNTEYYAGDPTVSDADFDAAMRELADLEAAHPELAADDSPTNVVGATSANATFAEVGHAVPMMSIDNAMSIDELRGWADRVRRRLDSAGVTSPVHYSCELKIDGLAMSLRYENGRFVRAATRGNGRVGEDVTANVATISEIPHDLGGDAPEVLEVRGEVYLPVAVFNLLNEARDAAGEPRYANPRNTAAGSLRQKDATITRTRHLSFWCYQLGELVGAEHPPGHAAVLGWLGSFGFPVNPNTATFDSLDGVIDFVEHWVEHRHDLDYEIDGVVIKVDELAAQRALGATSKAPRWAIAYKLPPEERTTRLHDIQVSIGRTGAATPFAVLEPVLVAGSTVSMATLHNSDQVAAKDVRPGDLVIVRKAGDVIPEVVAPVLAERPVGTRPWVFPTLCPCPLGSTLVRPEGEAKHRCVNAECPFQRLARLAYFASRGALDIDGLGERQLQRFIDLGLLSDVADIYSLDFEAIAGLDGYQQRSVDNLAASIEASKDRPLERLLVGLNIVHLGPAGAELLARRSENLDAIVAAEEGELAAIDGIGPVIAASVAGFFAVEDNRDLVERLRVAGLNFEGTGEATLPQTLAGRSVVVTGTLEVFNREEAAAAIKERGGKSPGSVSKKTTAVVVGEDPGASKLTKAHDLGVPILDEPAFVAFLATGELPE</sequence>
<dbReference type="SUPFAM" id="SSF52113">
    <property type="entry name" value="BRCT domain"/>
    <property type="match status" value="1"/>
</dbReference>
<keyword evidence="10 13" id="KW-0234">DNA repair</keyword>
<feature type="binding site" evidence="13">
    <location>
        <position position="137"/>
    </location>
    <ligand>
        <name>NAD(+)</name>
        <dbReference type="ChEBI" id="CHEBI:57540"/>
    </ligand>
</feature>
<dbReference type="InterPro" id="IPR018239">
    <property type="entry name" value="DNA_ligase_AS"/>
</dbReference>
<organism evidence="16 17">
    <name type="scientific">Candidatus Neomicrothrix parvicella RN1</name>
    <dbReference type="NCBI Taxonomy" id="1229780"/>
    <lineage>
        <taxon>Bacteria</taxon>
        <taxon>Bacillati</taxon>
        <taxon>Actinomycetota</taxon>
        <taxon>Acidimicrobiia</taxon>
        <taxon>Acidimicrobiales</taxon>
        <taxon>Microthrixaceae</taxon>
        <taxon>Candidatus Neomicrothrix</taxon>
    </lineage>
</organism>
<dbReference type="STRING" id="1229780.BN381_10084"/>
<dbReference type="HOGENOM" id="CLU_007764_2_1_11"/>
<feature type="region of interest" description="Disordered" evidence="14">
    <location>
        <begin position="1"/>
        <end position="29"/>
    </location>
</feature>
<evidence type="ECO:0000256" key="13">
    <source>
        <dbReference type="HAMAP-Rule" id="MF_01588"/>
    </source>
</evidence>
<dbReference type="Pfam" id="PF12826">
    <property type="entry name" value="HHH_2"/>
    <property type="match status" value="1"/>
</dbReference>
<dbReference type="Gene3D" id="6.20.10.30">
    <property type="match status" value="1"/>
</dbReference>
<dbReference type="Gene3D" id="1.10.150.20">
    <property type="entry name" value="5' to 3' exonuclease, C-terminal subdomain"/>
    <property type="match status" value="2"/>
</dbReference>
<dbReference type="SUPFAM" id="SSF47781">
    <property type="entry name" value="RuvA domain 2-like"/>
    <property type="match status" value="1"/>
</dbReference>
<evidence type="ECO:0000256" key="3">
    <source>
        <dbReference type="ARBA" id="ARBA00022598"/>
    </source>
</evidence>
<feature type="binding site" evidence="13">
    <location>
        <position position="433"/>
    </location>
    <ligand>
        <name>Zn(2+)</name>
        <dbReference type="ChEBI" id="CHEBI:29105"/>
    </ligand>
</feature>
<dbReference type="InterPro" id="IPR013839">
    <property type="entry name" value="DNAligase_adenylation"/>
</dbReference>
<dbReference type="Gene3D" id="3.30.470.30">
    <property type="entry name" value="DNA ligase/mRNA capping enzyme"/>
    <property type="match status" value="1"/>
</dbReference>
<dbReference type="InterPro" id="IPR041663">
    <property type="entry name" value="DisA/LigA_HHH"/>
</dbReference>
<feature type="domain" description="BRCT" evidence="15">
    <location>
        <begin position="613"/>
        <end position="697"/>
    </location>
</feature>
<evidence type="ECO:0000256" key="7">
    <source>
        <dbReference type="ARBA" id="ARBA00022833"/>
    </source>
</evidence>
<evidence type="ECO:0000313" key="17">
    <source>
        <dbReference type="Proteomes" id="UP000018291"/>
    </source>
</evidence>
<evidence type="ECO:0000256" key="5">
    <source>
        <dbReference type="ARBA" id="ARBA00022723"/>
    </source>
</evidence>
<dbReference type="PANTHER" id="PTHR23389">
    <property type="entry name" value="CHROMOSOME TRANSMISSION FIDELITY FACTOR 18"/>
    <property type="match status" value="1"/>
</dbReference>
<dbReference type="FunFam" id="3.30.470.30:FF:000001">
    <property type="entry name" value="DNA ligase"/>
    <property type="match status" value="1"/>
</dbReference>
<dbReference type="Pfam" id="PF00533">
    <property type="entry name" value="BRCT"/>
    <property type="match status" value="1"/>
</dbReference>
<dbReference type="InterPro" id="IPR001357">
    <property type="entry name" value="BRCT_dom"/>
</dbReference>
<dbReference type="InterPro" id="IPR010994">
    <property type="entry name" value="RuvA_2-like"/>
</dbReference>
<dbReference type="PROSITE" id="PS01055">
    <property type="entry name" value="DNA_LIGASE_N1"/>
    <property type="match status" value="1"/>
</dbReference>
<dbReference type="Gene3D" id="1.10.287.610">
    <property type="entry name" value="Helix hairpin bin"/>
    <property type="match status" value="1"/>
</dbReference>
<evidence type="ECO:0000256" key="6">
    <source>
        <dbReference type="ARBA" id="ARBA00022763"/>
    </source>
</evidence>
<evidence type="ECO:0000256" key="2">
    <source>
        <dbReference type="ARBA" id="ARBA00013308"/>
    </source>
</evidence>
<dbReference type="RefSeq" id="WP_012222696.1">
    <property type="nucleotide sequence ID" value="NZ_HG422565.1"/>
</dbReference>
<dbReference type="NCBIfam" id="TIGR00575">
    <property type="entry name" value="dnlj"/>
    <property type="match status" value="1"/>
</dbReference>
<keyword evidence="17" id="KW-1185">Reference proteome</keyword>
<evidence type="ECO:0000313" key="16">
    <source>
        <dbReference type="EMBL" id="CCM61853.1"/>
    </source>
</evidence>
<keyword evidence="13" id="KW-0464">Manganese</keyword>
<keyword evidence="7 13" id="KW-0862">Zinc</keyword>
<feature type="binding site" evidence="13">
    <location>
        <position position="160"/>
    </location>
    <ligand>
        <name>NAD(+)</name>
        <dbReference type="ChEBI" id="CHEBI:57540"/>
    </ligand>
</feature>
<dbReference type="InterPro" id="IPR001679">
    <property type="entry name" value="DNA_ligase"/>
</dbReference>
<dbReference type="PANTHER" id="PTHR23389:SF9">
    <property type="entry name" value="DNA LIGASE"/>
    <property type="match status" value="1"/>
</dbReference>
<evidence type="ECO:0000256" key="9">
    <source>
        <dbReference type="ARBA" id="ARBA00023027"/>
    </source>
</evidence>
<comment type="similarity">
    <text evidence="12 13">Belongs to the NAD-dependent DNA ligase family. LigA subfamily.</text>
</comment>
<comment type="cofactor">
    <cofactor evidence="13">
        <name>Mg(2+)</name>
        <dbReference type="ChEBI" id="CHEBI:18420"/>
    </cofactor>
    <cofactor evidence="13">
        <name>Mn(2+)</name>
        <dbReference type="ChEBI" id="CHEBI:29035"/>
    </cofactor>
</comment>
<dbReference type="SMART" id="SM00532">
    <property type="entry name" value="LIGANc"/>
    <property type="match status" value="1"/>
</dbReference>
<dbReference type="FunFam" id="2.40.50.140:FF:000012">
    <property type="entry name" value="DNA ligase"/>
    <property type="match status" value="1"/>
</dbReference>
<dbReference type="PROSITE" id="PS50172">
    <property type="entry name" value="BRCT"/>
    <property type="match status" value="1"/>
</dbReference>
<accession>R4YVQ2</accession>
<evidence type="ECO:0000256" key="4">
    <source>
        <dbReference type="ARBA" id="ARBA00022705"/>
    </source>
</evidence>
<proteinExistence type="inferred from homology"/>
<dbReference type="GO" id="GO:0046872">
    <property type="term" value="F:metal ion binding"/>
    <property type="evidence" value="ECO:0007669"/>
    <property type="project" value="UniProtKB-KW"/>
</dbReference>
<dbReference type="InterPro" id="IPR004150">
    <property type="entry name" value="NAD_DNA_ligase_OB"/>
</dbReference>
<comment type="caution">
    <text evidence="16">The sequence shown here is derived from an EMBL/GenBank/DDBJ whole genome shotgun (WGS) entry which is preliminary data.</text>
</comment>
<dbReference type="CDD" id="cd00114">
    <property type="entry name" value="LIGANc"/>
    <property type="match status" value="1"/>
</dbReference>
<dbReference type="SMART" id="SM00292">
    <property type="entry name" value="BRCT"/>
    <property type="match status" value="1"/>
</dbReference>
<feature type="binding site" evidence="13">
    <location>
        <position position="337"/>
    </location>
    <ligand>
        <name>NAD(+)</name>
        <dbReference type="ChEBI" id="CHEBI:57540"/>
    </ligand>
</feature>
<dbReference type="Pfam" id="PF03119">
    <property type="entry name" value="DNA_ligase_ZBD"/>
    <property type="match status" value="1"/>
</dbReference>
<dbReference type="GO" id="GO:0003911">
    <property type="term" value="F:DNA ligase (NAD+) activity"/>
    <property type="evidence" value="ECO:0007669"/>
    <property type="project" value="UniProtKB-UniRule"/>
</dbReference>
<dbReference type="PIRSF" id="PIRSF001604">
    <property type="entry name" value="LigA"/>
    <property type="match status" value="1"/>
</dbReference>
<dbReference type="SUPFAM" id="SSF50249">
    <property type="entry name" value="Nucleic acid-binding proteins"/>
    <property type="match status" value="1"/>
</dbReference>
<dbReference type="SUPFAM" id="SSF56091">
    <property type="entry name" value="DNA ligase/mRNA capping enzyme, catalytic domain"/>
    <property type="match status" value="1"/>
</dbReference>
<dbReference type="Pfam" id="PF01653">
    <property type="entry name" value="DNA_ligase_aden"/>
    <property type="match status" value="1"/>
</dbReference>
<dbReference type="Proteomes" id="UP000018291">
    <property type="component" value="Unassembled WGS sequence"/>
</dbReference>
<dbReference type="Gene3D" id="3.40.50.10190">
    <property type="entry name" value="BRCT domain"/>
    <property type="match status" value="1"/>
</dbReference>
<comment type="function">
    <text evidence="13">DNA ligase that catalyzes the formation of phosphodiester linkages between 5'-phosphoryl and 3'-hydroxyl groups in double-stranded DNA using NAD as a coenzyme and as the energy source for the reaction. It is essential for DNA replication and repair of damaged DNA.</text>
</comment>
<keyword evidence="5 13" id="KW-0479">Metal-binding</keyword>
<dbReference type="HAMAP" id="MF_01588">
    <property type="entry name" value="DNA_ligase_A"/>
    <property type="match status" value="1"/>
</dbReference>
<evidence type="ECO:0000256" key="10">
    <source>
        <dbReference type="ARBA" id="ARBA00023204"/>
    </source>
</evidence>
<protein>
    <recommendedName>
        <fullName evidence="2 13">DNA ligase</fullName>
        <ecNumber evidence="1 13">6.5.1.2</ecNumber>
    </recommendedName>
    <alternativeName>
        <fullName evidence="13">Polydeoxyribonucleotide synthase [NAD(+)]</fullName>
    </alternativeName>
</protein>
<dbReference type="OrthoDB" id="9759736at2"/>
<comment type="caution">
    <text evidence="13">Lacks conserved residue(s) required for the propagation of feature annotation.</text>
</comment>
<evidence type="ECO:0000256" key="8">
    <source>
        <dbReference type="ARBA" id="ARBA00022842"/>
    </source>
</evidence>
<comment type="catalytic activity">
    <reaction evidence="11 13">
        <text>NAD(+) + (deoxyribonucleotide)n-3'-hydroxyl + 5'-phospho-(deoxyribonucleotide)m = (deoxyribonucleotide)n+m + AMP + beta-nicotinamide D-nucleotide.</text>
        <dbReference type="EC" id="6.5.1.2"/>
    </reaction>
</comment>
<dbReference type="eggNOG" id="COG0272">
    <property type="taxonomic scope" value="Bacteria"/>
</dbReference>
<dbReference type="GO" id="GO:0005829">
    <property type="term" value="C:cytosol"/>
    <property type="evidence" value="ECO:0007669"/>
    <property type="project" value="TreeGrafter"/>
</dbReference>
<dbReference type="InterPro" id="IPR004149">
    <property type="entry name" value="Znf_DNAligase_C4"/>
</dbReference>
<feature type="binding site" evidence="13">
    <location>
        <begin position="52"/>
        <end position="56"/>
    </location>
    <ligand>
        <name>NAD(+)</name>
        <dbReference type="ChEBI" id="CHEBI:57540"/>
    </ligand>
</feature>
<dbReference type="AlphaFoldDB" id="R4YVQ2"/>
<feature type="binding site" evidence="13">
    <location>
        <position position="196"/>
    </location>
    <ligand>
        <name>NAD(+)</name>
        <dbReference type="ChEBI" id="CHEBI:57540"/>
    </ligand>
</feature>
<evidence type="ECO:0000259" key="15">
    <source>
        <dbReference type="PROSITE" id="PS50172"/>
    </source>
</evidence>
<dbReference type="GO" id="GO:0006260">
    <property type="term" value="P:DNA replication"/>
    <property type="evidence" value="ECO:0007669"/>
    <property type="project" value="UniProtKB-KW"/>
</dbReference>
<reference evidence="16 17" key="1">
    <citation type="journal article" date="2013" name="ISME J.">
        <title>Metabolic model for the filamentous 'Candidatus Microthrix parvicella' based on genomic and metagenomic analyses.</title>
        <authorList>
            <person name="Jon McIlroy S."/>
            <person name="Kristiansen R."/>
            <person name="Albertsen M."/>
            <person name="Michael Karst S."/>
            <person name="Rossetti S."/>
            <person name="Lund Nielsen J."/>
            <person name="Tandoi V."/>
            <person name="James Seviour R."/>
            <person name="Nielsen P.H."/>
        </authorList>
    </citation>
    <scope>NUCLEOTIDE SEQUENCE [LARGE SCALE GENOMIC DNA]</scope>
    <source>
        <strain evidence="16 17">RN1</strain>
    </source>
</reference>
<feature type="active site" description="N6-AMP-lysine intermediate" evidence="13">
    <location>
        <position position="139"/>
    </location>
</feature>
<feature type="binding site" evidence="13">
    <location>
        <position position="431"/>
    </location>
    <ligand>
        <name>Zn(2+)</name>
        <dbReference type="ChEBI" id="CHEBI:29105"/>
    </ligand>
</feature>
<gene>
    <name evidence="13 16" type="primary">ligA</name>
    <name evidence="16" type="ORF">BN381_10084</name>
</gene>
<name>R4YVQ2_9ACTN</name>
<dbReference type="EMBL" id="CANL01000001">
    <property type="protein sequence ID" value="CCM61853.1"/>
    <property type="molecule type" value="Genomic_DNA"/>
</dbReference>
<keyword evidence="6 13" id="KW-0227">DNA damage</keyword>
<keyword evidence="8 13" id="KW-0460">Magnesium</keyword>
<dbReference type="NCBIfam" id="NF005932">
    <property type="entry name" value="PRK07956.1"/>
    <property type="match status" value="1"/>
</dbReference>
<evidence type="ECO:0000256" key="14">
    <source>
        <dbReference type="SAM" id="MobiDB-lite"/>
    </source>
</evidence>
<evidence type="ECO:0000256" key="11">
    <source>
        <dbReference type="ARBA" id="ARBA00034005"/>
    </source>
</evidence>
<keyword evidence="3 13" id="KW-0436">Ligase</keyword>
<dbReference type="GO" id="GO:0006281">
    <property type="term" value="P:DNA repair"/>
    <property type="evidence" value="ECO:0007669"/>
    <property type="project" value="UniProtKB-KW"/>
</dbReference>
<feature type="binding site" evidence="13">
    <location>
        <position position="313"/>
    </location>
    <ligand>
        <name>NAD(+)</name>
        <dbReference type="ChEBI" id="CHEBI:57540"/>
    </ligand>
</feature>
<keyword evidence="4 13" id="KW-0235">DNA replication</keyword>